<sequence>MSQINLKKNIVTSGSFRIVILILSFLISWISARYLGLTLKGEYSYLITLGGFIWMILDWGIFRSYPYLVRKYTDEVKTMFGWTILTMFLELLIFSCLGIVFLDFWSKLIGYPLTPAKMILLIMFISFNKAFMQLQAIYMGMDRILENSLAHFLSSAIFFVLLLIGYFALLEVDRINAVLVFTVAGLFGSVIYLVLRTKWTNWYKQLNFKLVKLFYSYGFRVFLSSLFIMLLIRADIVIIKHFLDFKEVGIYSMAAHIVDFIQIASNLVGGLLFVKLSDIDDDISKWLLLKKTLLLFFFFITLANLGFGLLGKFIMRIMFGIQFVPVYYVYFWLMPAVYGLSFGSLFNNYLNSKGFPIISIILPAVALVINIGLNLWLIPVMGINGAALSTSFSYFLWFILIVYFEQKDSQGKMLKYLLPTRKDIIDLCQETMADLKGLGEKFLHKTA</sequence>
<feature type="transmembrane region" description="Helical" evidence="6">
    <location>
        <begin position="175"/>
        <end position="195"/>
    </location>
</feature>
<dbReference type="HOGENOM" id="CLU_612086_0_0_0"/>
<evidence type="ECO:0000256" key="1">
    <source>
        <dbReference type="ARBA" id="ARBA00004651"/>
    </source>
</evidence>
<feature type="transmembrane region" description="Helical" evidence="6">
    <location>
        <begin position="82"/>
        <end position="102"/>
    </location>
</feature>
<evidence type="ECO:0000256" key="6">
    <source>
        <dbReference type="SAM" id="Phobius"/>
    </source>
</evidence>
<feature type="transmembrane region" description="Helical" evidence="6">
    <location>
        <begin position="327"/>
        <end position="350"/>
    </location>
</feature>
<accession>B0VFW5</accession>
<feature type="transmembrane region" description="Helical" evidence="6">
    <location>
        <begin position="383"/>
        <end position="404"/>
    </location>
</feature>
<feature type="transmembrane region" description="Helical" evidence="6">
    <location>
        <begin position="357"/>
        <end position="377"/>
    </location>
</feature>
<keyword evidence="3 6" id="KW-0812">Transmembrane</keyword>
<dbReference type="OrthoDB" id="3249502at2"/>
<proteinExistence type="predicted"/>
<feature type="transmembrane region" description="Helical" evidence="6">
    <location>
        <begin position="148"/>
        <end position="169"/>
    </location>
</feature>
<dbReference type="Proteomes" id="UP000002019">
    <property type="component" value="Chromosome"/>
</dbReference>
<dbReference type="InterPro" id="IPR002797">
    <property type="entry name" value="Polysacc_synth"/>
</dbReference>
<keyword evidence="2" id="KW-1003">Cell membrane</keyword>
<dbReference type="RefSeq" id="WP_015425265.1">
    <property type="nucleotide sequence ID" value="NC_020449.1"/>
</dbReference>
<feature type="transmembrane region" description="Helical" evidence="6">
    <location>
        <begin position="250"/>
        <end position="273"/>
    </location>
</feature>
<keyword evidence="4 6" id="KW-1133">Transmembrane helix</keyword>
<keyword evidence="5 6" id="KW-0472">Membrane</keyword>
<dbReference type="Pfam" id="PF01943">
    <property type="entry name" value="Polysacc_synt"/>
    <property type="match status" value="1"/>
</dbReference>
<dbReference type="STRING" id="459349.CLOAM1568"/>
<feature type="transmembrane region" description="Helical" evidence="6">
    <location>
        <begin position="108"/>
        <end position="127"/>
    </location>
</feature>
<evidence type="ECO:0000256" key="3">
    <source>
        <dbReference type="ARBA" id="ARBA00022692"/>
    </source>
</evidence>
<dbReference type="InterPro" id="IPR050833">
    <property type="entry name" value="Poly_Biosynth_Transport"/>
</dbReference>
<feature type="transmembrane region" description="Helical" evidence="6">
    <location>
        <begin position="215"/>
        <end position="238"/>
    </location>
</feature>
<name>B0VFW5_CLOAI</name>
<dbReference type="GO" id="GO:0005886">
    <property type="term" value="C:plasma membrane"/>
    <property type="evidence" value="ECO:0007669"/>
    <property type="project" value="UniProtKB-SubCell"/>
</dbReference>
<feature type="transmembrane region" description="Helical" evidence="6">
    <location>
        <begin position="293"/>
        <end position="315"/>
    </location>
</feature>
<evidence type="ECO:0000256" key="2">
    <source>
        <dbReference type="ARBA" id="ARBA00022475"/>
    </source>
</evidence>
<reference evidence="7 8" key="1">
    <citation type="journal article" date="2008" name="J. Bacteriol.">
        <title>'Candidatus Cloacamonas acidaminovorans': genome sequence reconstruction provides a first glimpse of a new bacterial division.</title>
        <authorList>
            <person name="Pelletier E."/>
            <person name="Kreimeyer A."/>
            <person name="Bocs S."/>
            <person name="Rouy Z."/>
            <person name="Gyapay G."/>
            <person name="Chouari R."/>
            <person name="Riviere D."/>
            <person name="Ganesan A."/>
            <person name="Daegelen P."/>
            <person name="Sghir A."/>
            <person name="Cohen G.N."/>
            <person name="Medigue C."/>
            <person name="Weissenbach J."/>
            <person name="Le Paslier D."/>
        </authorList>
    </citation>
    <scope>NUCLEOTIDE SEQUENCE [LARGE SCALE GENOMIC DNA]</scope>
    <source>
        <strain evidence="8">Evry</strain>
    </source>
</reference>
<protein>
    <submittedName>
        <fullName evidence="7">Uncharacterized protein</fullName>
    </submittedName>
</protein>
<dbReference type="AlphaFoldDB" id="B0VFW5"/>
<evidence type="ECO:0000313" key="7">
    <source>
        <dbReference type="EMBL" id="CAO81407.1"/>
    </source>
</evidence>
<dbReference type="KEGG" id="caci:CLOAM1568"/>
<organism evidence="7 8">
    <name type="scientific">Cloacimonas acidaminovorans (strain Evry)</name>
    <dbReference type="NCBI Taxonomy" id="459349"/>
    <lineage>
        <taxon>Bacteria</taxon>
        <taxon>Pseudomonadati</taxon>
        <taxon>Candidatus Cloacimonadota</taxon>
        <taxon>Candidatus Cloacimonadia</taxon>
        <taxon>Candidatus Cloacimonadales</taxon>
        <taxon>Candidatus Cloacimonadaceae</taxon>
        <taxon>Candidatus Cloacimonas</taxon>
    </lineage>
</organism>
<dbReference type="eggNOG" id="COG2244">
    <property type="taxonomic scope" value="Bacteria"/>
</dbReference>
<dbReference type="PANTHER" id="PTHR30250:SF11">
    <property type="entry name" value="O-ANTIGEN TRANSPORTER-RELATED"/>
    <property type="match status" value="1"/>
</dbReference>
<gene>
    <name evidence="7" type="ordered locus">CLOAM1568</name>
</gene>
<feature type="transmembrane region" description="Helical" evidence="6">
    <location>
        <begin position="12"/>
        <end position="31"/>
    </location>
</feature>
<keyword evidence="8" id="KW-1185">Reference proteome</keyword>
<comment type="subcellular location">
    <subcellularLocation>
        <location evidence="1">Cell membrane</location>
        <topology evidence="1">Multi-pass membrane protein</topology>
    </subcellularLocation>
</comment>
<feature type="transmembrane region" description="Helical" evidence="6">
    <location>
        <begin position="43"/>
        <end position="62"/>
    </location>
</feature>
<evidence type="ECO:0000313" key="8">
    <source>
        <dbReference type="Proteomes" id="UP000002019"/>
    </source>
</evidence>
<evidence type="ECO:0000256" key="4">
    <source>
        <dbReference type="ARBA" id="ARBA00022989"/>
    </source>
</evidence>
<dbReference type="EMBL" id="CU466930">
    <property type="protein sequence ID" value="CAO81407.1"/>
    <property type="molecule type" value="Genomic_DNA"/>
</dbReference>
<evidence type="ECO:0000256" key="5">
    <source>
        <dbReference type="ARBA" id="ARBA00023136"/>
    </source>
</evidence>
<dbReference type="PANTHER" id="PTHR30250">
    <property type="entry name" value="PST FAMILY PREDICTED COLANIC ACID TRANSPORTER"/>
    <property type="match status" value="1"/>
</dbReference>